<protein>
    <submittedName>
        <fullName evidence="5">LacI family DNA-binding transcriptional regulator</fullName>
    </submittedName>
</protein>
<keyword evidence="2 5" id="KW-0238">DNA-binding</keyword>
<dbReference type="PROSITE" id="PS00356">
    <property type="entry name" value="HTH_LACI_1"/>
    <property type="match status" value="1"/>
</dbReference>
<proteinExistence type="predicted"/>
<dbReference type="CDD" id="cd01392">
    <property type="entry name" value="HTH_LacI"/>
    <property type="match status" value="1"/>
</dbReference>
<dbReference type="PANTHER" id="PTHR30146">
    <property type="entry name" value="LACI-RELATED TRANSCRIPTIONAL REPRESSOR"/>
    <property type="match status" value="1"/>
</dbReference>
<evidence type="ECO:0000313" key="6">
    <source>
        <dbReference type="Proteomes" id="UP001201217"/>
    </source>
</evidence>
<dbReference type="InterPro" id="IPR010982">
    <property type="entry name" value="Lambda_DNA-bd_dom_sf"/>
</dbReference>
<keyword evidence="3" id="KW-0804">Transcription</keyword>
<dbReference type="InterPro" id="IPR028082">
    <property type="entry name" value="Peripla_BP_I"/>
</dbReference>
<dbReference type="Proteomes" id="UP001201217">
    <property type="component" value="Unassembled WGS sequence"/>
</dbReference>
<dbReference type="Pfam" id="PF00356">
    <property type="entry name" value="LacI"/>
    <property type="match status" value="1"/>
</dbReference>
<dbReference type="Pfam" id="PF13377">
    <property type="entry name" value="Peripla_BP_3"/>
    <property type="match status" value="1"/>
</dbReference>
<dbReference type="GO" id="GO:0003677">
    <property type="term" value="F:DNA binding"/>
    <property type="evidence" value="ECO:0007669"/>
    <property type="project" value="UniProtKB-KW"/>
</dbReference>
<dbReference type="PANTHER" id="PTHR30146:SF2">
    <property type="entry name" value="HTH-TYPE TRANSCRIPTIONAL REGULATOR GNTR"/>
    <property type="match status" value="1"/>
</dbReference>
<dbReference type="Gene3D" id="1.10.260.40">
    <property type="entry name" value="lambda repressor-like DNA-binding domains"/>
    <property type="match status" value="1"/>
</dbReference>
<evidence type="ECO:0000256" key="1">
    <source>
        <dbReference type="ARBA" id="ARBA00023015"/>
    </source>
</evidence>
<dbReference type="CDD" id="cd01575">
    <property type="entry name" value="PBP1_GntR"/>
    <property type="match status" value="1"/>
</dbReference>
<dbReference type="SUPFAM" id="SSF53822">
    <property type="entry name" value="Periplasmic binding protein-like I"/>
    <property type="match status" value="1"/>
</dbReference>
<accession>A0ABS9EAP1</accession>
<gene>
    <name evidence="5" type="ORF">L1I42_08325</name>
</gene>
<evidence type="ECO:0000256" key="2">
    <source>
        <dbReference type="ARBA" id="ARBA00023125"/>
    </source>
</evidence>
<dbReference type="InterPro" id="IPR000843">
    <property type="entry name" value="HTH_LacI"/>
</dbReference>
<dbReference type="PROSITE" id="PS50932">
    <property type="entry name" value="HTH_LACI_2"/>
    <property type="match status" value="1"/>
</dbReference>
<dbReference type="SMART" id="SM00354">
    <property type="entry name" value="HTH_LACI"/>
    <property type="match status" value="1"/>
</dbReference>
<comment type="caution">
    <text evidence="5">The sequence shown here is derived from an EMBL/GenBank/DDBJ whole genome shotgun (WGS) entry which is preliminary data.</text>
</comment>
<dbReference type="InterPro" id="IPR046335">
    <property type="entry name" value="LacI/GalR-like_sensor"/>
</dbReference>
<evidence type="ECO:0000259" key="4">
    <source>
        <dbReference type="PROSITE" id="PS50932"/>
    </source>
</evidence>
<dbReference type="EMBL" id="JAKGTI010000001">
    <property type="protein sequence ID" value="MCF4098493.1"/>
    <property type="molecule type" value="Genomic_DNA"/>
</dbReference>
<keyword evidence="6" id="KW-1185">Reference proteome</keyword>
<organism evidence="5 6">
    <name type="scientific">Maritalea mediterranea</name>
    <dbReference type="NCBI Taxonomy" id="2909667"/>
    <lineage>
        <taxon>Bacteria</taxon>
        <taxon>Pseudomonadati</taxon>
        <taxon>Pseudomonadota</taxon>
        <taxon>Alphaproteobacteria</taxon>
        <taxon>Hyphomicrobiales</taxon>
        <taxon>Devosiaceae</taxon>
        <taxon>Maritalea</taxon>
    </lineage>
</organism>
<name>A0ABS9EAP1_9HYPH</name>
<sequence>MKKPTLKDVARESGVSAITVSRALRTPDAVSEKLRARIDVAIEKLGYVADAAASTLASNRSNIIGVLVPSFSNNVFSDVLAGASRVLEGTKYSLQIGNTGYSALTEEALIPRFLTLKPAGLIVAGIDQTEKSRQMLAQANCPVVQVMDTTPDPIDVIVGFSNEQASFEAVEHMISQGFRRVAFLGTRMDPRTQQRLAGFRAALEKHGLYDEKLLITTPQKSNVAIGRHLLATLLETHPECDAVFCNNDDVAVGAALECQRRHIRVPQQLGICGFNDLGTTSQMYPEITSVYTPRTEVGARAMQYILDRNADQPPPENRTIDLGFDLRIRASTQRH</sequence>
<keyword evidence="1" id="KW-0805">Transcription regulation</keyword>
<feature type="domain" description="HTH lacI-type" evidence="4">
    <location>
        <begin position="4"/>
        <end position="58"/>
    </location>
</feature>
<dbReference type="SUPFAM" id="SSF47413">
    <property type="entry name" value="lambda repressor-like DNA-binding domains"/>
    <property type="match status" value="1"/>
</dbReference>
<reference evidence="5 6" key="1">
    <citation type="submission" date="2022-01" db="EMBL/GenBank/DDBJ databases">
        <title>Maritalea mediterranea sp. nov., isolated from marine plastic residues from the Malva-rosa beach (Valencia, Spain).</title>
        <authorList>
            <person name="Vidal-Verdu A."/>
            <person name="Molina-Menor E."/>
            <person name="Pascual J."/>
            <person name="Pereto J."/>
            <person name="Porcar M."/>
        </authorList>
    </citation>
    <scope>NUCLEOTIDE SEQUENCE [LARGE SCALE GENOMIC DNA]</scope>
    <source>
        <strain evidence="5 6">P4.10X</strain>
    </source>
</reference>
<evidence type="ECO:0000313" key="5">
    <source>
        <dbReference type="EMBL" id="MCF4098493.1"/>
    </source>
</evidence>
<dbReference type="RefSeq" id="WP_236114011.1">
    <property type="nucleotide sequence ID" value="NZ_JAKGTI010000001.1"/>
</dbReference>
<dbReference type="Gene3D" id="3.40.50.2300">
    <property type="match status" value="2"/>
</dbReference>
<evidence type="ECO:0000256" key="3">
    <source>
        <dbReference type="ARBA" id="ARBA00023163"/>
    </source>
</evidence>